<evidence type="ECO:0000313" key="3">
    <source>
        <dbReference type="Proteomes" id="UP001592528"/>
    </source>
</evidence>
<name>A0ABV6UUD5_9ACTN</name>
<dbReference type="EMBL" id="JBHEZZ010000018">
    <property type="protein sequence ID" value="MFC1405006.1"/>
    <property type="molecule type" value="Genomic_DNA"/>
</dbReference>
<organism evidence="2 3">
    <name type="scientific">Streptacidiphilus cavernicola</name>
    <dbReference type="NCBI Taxonomy" id="3342716"/>
    <lineage>
        <taxon>Bacteria</taxon>
        <taxon>Bacillati</taxon>
        <taxon>Actinomycetota</taxon>
        <taxon>Actinomycetes</taxon>
        <taxon>Kitasatosporales</taxon>
        <taxon>Streptomycetaceae</taxon>
        <taxon>Streptacidiphilus</taxon>
    </lineage>
</organism>
<evidence type="ECO:0000259" key="1">
    <source>
        <dbReference type="Pfam" id="PF08241"/>
    </source>
</evidence>
<comment type="caution">
    <text evidence="2">The sequence shown here is derived from an EMBL/GenBank/DDBJ whole genome shotgun (WGS) entry which is preliminary data.</text>
</comment>
<dbReference type="EC" id="2.1.1.-" evidence="2"/>
<accession>A0ABV6UUD5</accession>
<proteinExistence type="predicted"/>
<keyword evidence="2" id="KW-0808">Transferase</keyword>
<dbReference type="SUPFAM" id="SSF53335">
    <property type="entry name" value="S-adenosyl-L-methionine-dependent methyltransferases"/>
    <property type="match status" value="1"/>
</dbReference>
<keyword evidence="3" id="KW-1185">Reference proteome</keyword>
<gene>
    <name evidence="2" type="ORF">ACEZDJ_27360</name>
</gene>
<dbReference type="GO" id="GO:0008168">
    <property type="term" value="F:methyltransferase activity"/>
    <property type="evidence" value="ECO:0007669"/>
    <property type="project" value="UniProtKB-KW"/>
</dbReference>
<keyword evidence="2" id="KW-0489">Methyltransferase</keyword>
<dbReference type="Proteomes" id="UP001592528">
    <property type="component" value="Unassembled WGS sequence"/>
</dbReference>
<reference evidence="2 3" key="1">
    <citation type="submission" date="2024-09" db="EMBL/GenBank/DDBJ databases">
        <authorList>
            <person name="Lee S.D."/>
        </authorList>
    </citation>
    <scope>NUCLEOTIDE SEQUENCE [LARGE SCALE GENOMIC DNA]</scope>
    <source>
        <strain evidence="2 3">N1-5</strain>
    </source>
</reference>
<dbReference type="InterPro" id="IPR029063">
    <property type="entry name" value="SAM-dependent_MTases_sf"/>
</dbReference>
<dbReference type="RefSeq" id="WP_030259333.1">
    <property type="nucleotide sequence ID" value="NZ_JBHEZZ010000018.1"/>
</dbReference>
<protein>
    <submittedName>
        <fullName evidence="2">Class I SAM-dependent methyltransferase</fullName>
        <ecNumber evidence="2">2.1.1.-</ecNumber>
    </submittedName>
</protein>
<feature type="domain" description="Methyltransferase type 11" evidence="1">
    <location>
        <begin position="47"/>
        <end position="137"/>
    </location>
</feature>
<dbReference type="InterPro" id="IPR013216">
    <property type="entry name" value="Methyltransf_11"/>
</dbReference>
<dbReference type="Gene3D" id="3.40.50.150">
    <property type="entry name" value="Vaccinia Virus protein VP39"/>
    <property type="match status" value="1"/>
</dbReference>
<evidence type="ECO:0000313" key="2">
    <source>
        <dbReference type="EMBL" id="MFC1405006.1"/>
    </source>
</evidence>
<dbReference type="CDD" id="cd02440">
    <property type="entry name" value="AdoMet_MTases"/>
    <property type="match status" value="1"/>
</dbReference>
<dbReference type="GO" id="GO:0032259">
    <property type="term" value="P:methylation"/>
    <property type="evidence" value="ECO:0007669"/>
    <property type="project" value="UniProtKB-KW"/>
</dbReference>
<dbReference type="Pfam" id="PF08241">
    <property type="entry name" value="Methyltransf_11"/>
    <property type="match status" value="1"/>
</dbReference>
<dbReference type="PANTHER" id="PTHR43591">
    <property type="entry name" value="METHYLTRANSFERASE"/>
    <property type="match status" value="1"/>
</dbReference>
<sequence>MTSFDAFERLIWAGRAEAFAGSFAQLCAHPVPRLLDAAGVREGVGVLDVGTGTGTVAAAACDRGATVTAVDAEPSMVELAAKAAPAAEVRLAVLPVLPFEDGTFDAVVGNFVLNHVGHPGETLAELRRVVRPGGRLALTIWTNPGAPGQTLLGRAVEAAGVQRPAHLPVLAPEDDFPRSPQGLVDLVHAAGFSQAQGETLRWDHRVEPEVWWSGPASGVAFLGQIVTGQPEEVRAEIKRQFDVLCTEFAGPDGRLVLPHQAVLVGARR</sequence>